<dbReference type="SUPFAM" id="SSF54556">
    <property type="entry name" value="Chitinase insertion domain"/>
    <property type="match status" value="1"/>
</dbReference>
<dbReference type="GO" id="GO:0005576">
    <property type="term" value="C:extracellular region"/>
    <property type="evidence" value="ECO:0007669"/>
    <property type="project" value="TreeGrafter"/>
</dbReference>
<gene>
    <name evidence="7" type="ORF">PVAND_006227</name>
</gene>
<dbReference type="InterPro" id="IPR029070">
    <property type="entry name" value="Chitinase_insertion_sf"/>
</dbReference>
<dbReference type="PANTHER" id="PTHR11177">
    <property type="entry name" value="CHITINASE"/>
    <property type="match status" value="1"/>
</dbReference>
<evidence type="ECO:0000259" key="6">
    <source>
        <dbReference type="PROSITE" id="PS51910"/>
    </source>
</evidence>
<dbReference type="Proteomes" id="UP001107558">
    <property type="component" value="Chromosome 2"/>
</dbReference>
<dbReference type="InterPro" id="IPR050314">
    <property type="entry name" value="Glycosyl_Hydrlase_18"/>
</dbReference>
<comment type="caution">
    <text evidence="7">The sequence shown here is derived from an EMBL/GenBank/DDBJ whole genome shotgun (WGS) entry which is preliminary data.</text>
</comment>
<dbReference type="PANTHER" id="PTHR11177:SF403">
    <property type="entry name" value="CHITINASE 2-RELATED"/>
    <property type="match status" value="1"/>
</dbReference>
<reference evidence="7" key="1">
    <citation type="submission" date="2021-03" db="EMBL/GenBank/DDBJ databases">
        <title>Chromosome level genome of the anhydrobiotic midge Polypedilum vanderplanki.</title>
        <authorList>
            <person name="Yoshida Y."/>
            <person name="Kikawada T."/>
            <person name="Gusev O."/>
        </authorList>
    </citation>
    <scope>NUCLEOTIDE SEQUENCE</scope>
    <source>
        <strain evidence="7">NIAS01</strain>
        <tissue evidence="7">Whole body or cell culture</tissue>
    </source>
</reference>
<keyword evidence="1" id="KW-0732">Signal</keyword>
<evidence type="ECO:0000256" key="3">
    <source>
        <dbReference type="ARBA" id="ARBA00023295"/>
    </source>
</evidence>
<evidence type="ECO:0000313" key="8">
    <source>
        <dbReference type="Proteomes" id="UP001107558"/>
    </source>
</evidence>
<dbReference type="InterPro" id="IPR011583">
    <property type="entry name" value="Chitinase_II/V-like_cat"/>
</dbReference>
<dbReference type="GO" id="GO:0005975">
    <property type="term" value="P:carbohydrate metabolic process"/>
    <property type="evidence" value="ECO:0007669"/>
    <property type="project" value="InterPro"/>
</dbReference>
<dbReference type="Gene3D" id="3.10.50.10">
    <property type="match status" value="1"/>
</dbReference>
<dbReference type="AlphaFoldDB" id="A0A9J6C3K1"/>
<sequence>MKNIFLLDPWQDLEDDGGKGGYKRLTAFKRTNSHLKVLLAIGGWNEGSRNYSELAGDPRRRGRFVKQASEFVRKFDFDGLDLDWEYPTQRNGSQQDKESFVLLVKELSVEFKKHNLYLSSAFGASKKIIDSAYNVKALAPYLDSFHIMCYDYFGSWDKKVGLNAPLETDDDLNVKFSIDYFLKLGAPAEKIMMGLPFYGRTFLANTNGDLGDETDDLGFSGPYTRENGFMGYNEICQALSTSSEWRSDWHAESSEAIARVKYANETQTRVVSYDSSRSIANKVHYAIRKGLGGLMVWSIDTDDFRGECDEKINFDTFSDFRAQPKVKLNIPKRMERNYPLLRTLNDAIVVTLDELRQEENLMKENEVNVNENNKDNMVGNKNNSLSKTATPVAFSSTVLCLFAVLSKLLL</sequence>
<dbReference type="SUPFAM" id="SSF51445">
    <property type="entry name" value="(Trans)glycosidases"/>
    <property type="match status" value="1"/>
</dbReference>
<dbReference type="SMART" id="SM00636">
    <property type="entry name" value="Glyco_18"/>
    <property type="match status" value="1"/>
</dbReference>
<dbReference type="InterPro" id="IPR001579">
    <property type="entry name" value="Glyco_hydro_18_chit_AS"/>
</dbReference>
<protein>
    <recommendedName>
        <fullName evidence="6">GH18 domain-containing protein</fullName>
    </recommendedName>
</protein>
<evidence type="ECO:0000256" key="1">
    <source>
        <dbReference type="ARBA" id="ARBA00022729"/>
    </source>
</evidence>
<evidence type="ECO:0000256" key="5">
    <source>
        <dbReference type="RuleBase" id="RU004453"/>
    </source>
</evidence>
<dbReference type="InterPro" id="IPR017853">
    <property type="entry name" value="GH"/>
</dbReference>
<dbReference type="EMBL" id="JADBJN010000002">
    <property type="protein sequence ID" value="KAG5676387.1"/>
    <property type="molecule type" value="Genomic_DNA"/>
</dbReference>
<feature type="domain" description="GH18" evidence="6">
    <location>
        <begin position="1"/>
        <end position="351"/>
    </location>
</feature>
<dbReference type="GO" id="GO:0004568">
    <property type="term" value="F:chitinase activity"/>
    <property type="evidence" value="ECO:0007669"/>
    <property type="project" value="UniProtKB-ARBA"/>
</dbReference>
<name>A0A9J6C3K1_POLVA</name>
<evidence type="ECO:0000256" key="2">
    <source>
        <dbReference type="ARBA" id="ARBA00022801"/>
    </source>
</evidence>
<dbReference type="InterPro" id="IPR001223">
    <property type="entry name" value="Glyco_hydro18_cat"/>
</dbReference>
<evidence type="ECO:0000313" key="7">
    <source>
        <dbReference type="EMBL" id="KAG5676387.1"/>
    </source>
</evidence>
<evidence type="ECO:0000256" key="4">
    <source>
        <dbReference type="RuleBase" id="RU000489"/>
    </source>
</evidence>
<comment type="similarity">
    <text evidence="5">Belongs to the glycosyl hydrolase 18 family.</text>
</comment>
<dbReference type="OrthoDB" id="73875at2759"/>
<proteinExistence type="inferred from homology"/>
<dbReference type="Pfam" id="PF00704">
    <property type="entry name" value="Glyco_hydro_18"/>
    <property type="match status" value="1"/>
</dbReference>
<keyword evidence="2 4" id="KW-0378">Hydrolase</keyword>
<keyword evidence="3 4" id="KW-0326">Glycosidase</keyword>
<dbReference type="GO" id="GO:0006032">
    <property type="term" value="P:chitin catabolic process"/>
    <property type="evidence" value="ECO:0007669"/>
    <property type="project" value="UniProtKB-ARBA"/>
</dbReference>
<dbReference type="PROSITE" id="PS01095">
    <property type="entry name" value="GH18_1"/>
    <property type="match status" value="1"/>
</dbReference>
<keyword evidence="8" id="KW-1185">Reference proteome</keyword>
<accession>A0A9J6C3K1</accession>
<dbReference type="Gene3D" id="3.20.20.80">
    <property type="entry name" value="Glycosidases"/>
    <property type="match status" value="1"/>
</dbReference>
<organism evidence="7 8">
    <name type="scientific">Polypedilum vanderplanki</name>
    <name type="common">Sleeping chironomid midge</name>
    <dbReference type="NCBI Taxonomy" id="319348"/>
    <lineage>
        <taxon>Eukaryota</taxon>
        <taxon>Metazoa</taxon>
        <taxon>Ecdysozoa</taxon>
        <taxon>Arthropoda</taxon>
        <taxon>Hexapoda</taxon>
        <taxon>Insecta</taxon>
        <taxon>Pterygota</taxon>
        <taxon>Neoptera</taxon>
        <taxon>Endopterygota</taxon>
        <taxon>Diptera</taxon>
        <taxon>Nematocera</taxon>
        <taxon>Chironomoidea</taxon>
        <taxon>Chironomidae</taxon>
        <taxon>Chironominae</taxon>
        <taxon>Polypedilum</taxon>
        <taxon>Polypedilum</taxon>
    </lineage>
</organism>
<dbReference type="PROSITE" id="PS51910">
    <property type="entry name" value="GH18_2"/>
    <property type="match status" value="1"/>
</dbReference>
<dbReference type="GO" id="GO:0008061">
    <property type="term" value="F:chitin binding"/>
    <property type="evidence" value="ECO:0007669"/>
    <property type="project" value="InterPro"/>
</dbReference>